<protein>
    <submittedName>
        <fullName evidence="3">Abortive infection protein</fullName>
    </submittedName>
</protein>
<feature type="transmembrane region" description="Helical" evidence="1">
    <location>
        <begin position="175"/>
        <end position="196"/>
    </location>
</feature>
<keyword evidence="1" id="KW-0472">Membrane</keyword>
<feature type="transmembrane region" description="Helical" evidence="1">
    <location>
        <begin position="64"/>
        <end position="82"/>
    </location>
</feature>
<keyword evidence="1" id="KW-0812">Transmembrane</keyword>
<dbReference type="PANTHER" id="PTHR36435">
    <property type="entry name" value="SLR1288 PROTEIN"/>
    <property type="match status" value="1"/>
</dbReference>
<evidence type="ECO:0000313" key="3">
    <source>
        <dbReference type="EMBL" id="EHN11893.1"/>
    </source>
</evidence>
<keyword evidence="4" id="KW-1185">Reference proteome</keyword>
<accession>H0E327</accession>
<proteinExistence type="predicted"/>
<comment type="caution">
    <text evidence="3">The sequence shown here is derived from an EMBL/GenBank/DDBJ whole genome shotgun (WGS) entry which is preliminary data.</text>
</comment>
<dbReference type="Proteomes" id="UP000005143">
    <property type="component" value="Unassembled WGS sequence"/>
</dbReference>
<feature type="transmembrane region" description="Helical" evidence="1">
    <location>
        <begin position="253"/>
        <end position="273"/>
    </location>
</feature>
<sequence length="287" mass="29129">MNGPPNPSGAPPRRDSWGALEGILVLVTTLGVTLFASIPALAIGTGSDAAEVAGKVLSLLLQNVVFVGVPIAFLTLVGVRVRRSSLGLRVPTRIWVALGLVVLAFVVYLLLSNGLAELLGVADEQDDLPKDLGVDISPLAAILIGLCTTVLAPIGEELLLRGVVYPGLRNGLSKVAPAGVAIGGAAVIDGLLFGALHAGGTDVGFLPILATFGAVLCLLYQATGTLYAPILLHATNNTIAISAAKHWSFGQGLALWVGALVLLATIALAARLVEARVVPGAPDAGTA</sequence>
<dbReference type="InterPro" id="IPR003675">
    <property type="entry name" value="Rce1/LyrA-like_dom"/>
</dbReference>
<dbReference type="InterPro" id="IPR052710">
    <property type="entry name" value="CAAX_protease"/>
</dbReference>
<dbReference type="RefSeq" id="WP_007572028.1">
    <property type="nucleotide sequence ID" value="NZ_AGUD01000057.1"/>
</dbReference>
<feature type="transmembrane region" description="Helical" evidence="1">
    <location>
        <begin position="94"/>
        <end position="116"/>
    </location>
</feature>
<dbReference type="PANTHER" id="PTHR36435:SF1">
    <property type="entry name" value="CAAX AMINO TERMINAL PROTEASE FAMILY PROTEIN"/>
    <property type="match status" value="1"/>
</dbReference>
<keyword evidence="1" id="KW-1133">Transmembrane helix</keyword>
<dbReference type="AlphaFoldDB" id="H0E327"/>
<evidence type="ECO:0000256" key="1">
    <source>
        <dbReference type="SAM" id="Phobius"/>
    </source>
</evidence>
<feature type="domain" description="CAAX prenyl protease 2/Lysostaphin resistance protein A-like" evidence="2">
    <location>
        <begin position="140"/>
        <end position="239"/>
    </location>
</feature>
<feature type="transmembrane region" description="Helical" evidence="1">
    <location>
        <begin position="136"/>
        <end position="154"/>
    </location>
</feature>
<gene>
    <name evidence="3" type="ORF">PAI11_11940</name>
</gene>
<evidence type="ECO:0000259" key="2">
    <source>
        <dbReference type="Pfam" id="PF02517"/>
    </source>
</evidence>
<reference evidence="3 4" key="1">
    <citation type="journal article" date="2013" name="Biodegradation">
        <title>Quantitative proteomic analysis of ibuprofen-degrading Patulibacter sp. strain I11.</title>
        <authorList>
            <person name="Almeida B."/>
            <person name="Kjeldal H."/>
            <person name="Lolas I."/>
            <person name="Knudsen A.D."/>
            <person name="Carvalho G."/>
            <person name="Nielsen K.L."/>
            <person name="Barreto Crespo M.T."/>
            <person name="Stensballe A."/>
            <person name="Nielsen J.L."/>
        </authorList>
    </citation>
    <scope>NUCLEOTIDE SEQUENCE [LARGE SCALE GENOMIC DNA]</scope>
    <source>
        <strain evidence="3 4">I11</strain>
    </source>
</reference>
<dbReference type="GO" id="GO:0004175">
    <property type="term" value="F:endopeptidase activity"/>
    <property type="evidence" value="ECO:0007669"/>
    <property type="project" value="UniProtKB-ARBA"/>
</dbReference>
<dbReference type="OrthoDB" id="9782250at2"/>
<dbReference type="EMBL" id="AGUD01000057">
    <property type="protein sequence ID" value="EHN11893.1"/>
    <property type="molecule type" value="Genomic_DNA"/>
</dbReference>
<dbReference type="GO" id="GO:0080120">
    <property type="term" value="P:CAAX-box protein maturation"/>
    <property type="evidence" value="ECO:0007669"/>
    <property type="project" value="UniProtKB-ARBA"/>
</dbReference>
<evidence type="ECO:0000313" key="4">
    <source>
        <dbReference type="Proteomes" id="UP000005143"/>
    </source>
</evidence>
<organism evidence="3 4">
    <name type="scientific">Patulibacter medicamentivorans</name>
    <dbReference type="NCBI Taxonomy" id="1097667"/>
    <lineage>
        <taxon>Bacteria</taxon>
        <taxon>Bacillati</taxon>
        <taxon>Actinomycetota</taxon>
        <taxon>Thermoleophilia</taxon>
        <taxon>Solirubrobacterales</taxon>
        <taxon>Patulibacteraceae</taxon>
        <taxon>Patulibacter</taxon>
    </lineage>
</organism>
<dbReference type="Pfam" id="PF02517">
    <property type="entry name" value="Rce1-like"/>
    <property type="match status" value="1"/>
</dbReference>
<feature type="transmembrane region" description="Helical" evidence="1">
    <location>
        <begin position="23"/>
        <end position="44"/>
    </location>
</feature>
<name>H0E327_9ACTN</name>
<feature type="transmembrane region" description="Helical" evidence="1">
    <location>
        <begin position="208"/>
        <end position="232"/>
    </location>
</feature>